<dbReference type="Proteomes" id="UP000033423">
    <property type="component" value="Unassembled WGS sequence"/>
</dbReference>
<comment type="caution">
    <text evidence="1">The sequence shown here is derived from an EMBL/GenBank/DDBJ whole genome shotgun (WGS) entry which is preliminary data.</text>
</comment>
<protein>
    <submittedName>
        <fullName evidence="1">Uncharacterized protein</fullName>
    </submittedName>
</protein>
<accession>A0A0F3H1Z1</accession>
<gene>
    <name evidence="1" type="ORF">MBAV_000870</name>
</gene>
<dbReference type="EMBL" id="LACI01000394">
    <property type="protein sequence ID" value="KJU86933.1"/>
    <property type="molecule type" value="Genomic_DNA"/>
</dbReference>
<name>A0A0F3H1Z1_9BACT</name>
<sequence length="52" mass="5983">MKSLLHIPKSLYVGYGKKTQPMCNPHPNLTISICKDGVKGTRVKLRKKWLFQ</sequence>
<evidence type="ECO:0000313" key="2">
    <source>
        <dbReference type="Proteomes" id="UP000033423"/>
    </source>
</evidence>
<reference evidence="1 2" key="1">
    <citation type="submission" date="2015-02" db="EMBL/GenBank/DDBJ databases">
        <title>Single-cell genomics of uncultivated deep-branching MTB reveals a conserved set of magnetosome genes.</title>
        <authorList>
            <person name="Kolinko S."/>
            <person name="Richter M."/>
            <person name="Glockner F.O."/>
            <person name="Brachmann A."/>
            <person name="Schuler D."/>
        </authorList>
    </citation>
    <scope>NUCLEOTIDE SEQUENCE [LARGE SCALE GENOMIC DNA]</scope>
    <source>
        <strain evidence="1">TM-1</strain>
    </source>
</reference>
<keyword evidence="2" id="KW-1185">Reference proteome</keyword>
<organism evidence="1 2">
    <name type="scientific">Candidatus Magnetobacterium bavaricum</name>
    <dbReference type="NCBI Taxonomy" id="29290"/>
    <lineage>
        <taxon>Bacteria</taxon>
        <taxon>Pseudomonadati</taxon>
        <taxon>Nitrospirota</taxon>
        <taxon>Thermodesulfovibrionia</taxon>
        <taxon>Thermodesulfovibrionales</taxon>
        <taxon>Candidatus Magnetobacteriaceae</taxon>
        <taxon>Candidatus Magnetobacterium</taxon>
    </lineage>
</organism>
<evidence type="ECO:0000313" key="1">
    <source>
        <dbReference type="EMBL" id="KJU86933.1"/>
    </source>
</evidence>
<proteinExistence type="predicted"/>
<dbReference type="AlphaFoldDB" id="A0A0F3H1Z1"/>